<dbReference type="Proteomes" id="UP000294513">
    <property type="component" value="Unassembled WGS sequence"/>
</dbReference>
<protein>
    <submittedName>
        <fullName evidence="1">Uncharacterized protein</fullName>
    </submittedName>
</protein>
<organism evidence="1 2">
    <name type="scientific">Actinomadura rubrisoli</name>
    <dbReference type="NCBI Taxonomy" id="2530368"/>
    <lineage>
        <taxon>Bacteria</taxon>
        <taxon>Bacillati</taxon>
        <taxon>Actinomycetota</taxon>
        <taxon>Actinomycetes</taxon>
        <taxon>Streptosporangiales</taxon>
        <taxon>Thermomonosporaceae</taxon>
        <taxon>Actinomadura</taxon>
    </lineage>
</organism>
<comment type="caution">
    <text evidence="1">The sequence shown here is derived from an EMBL/GenBank/DDBJ whole genome shotgun (WGS) entry which is preliminary data.</text>
</comment>
<evidence type="ECO:0000313" key="1">
    <source>
        <dbReference type="EMBL" id="TDD77765.1"/>
    </source>
</evidence>
<evidence type="ECO:0000313" key="2">
    <source>
        <dbReference type="Proteomes" id="UP000294513"/>
    </source>
</evidence>
<dbReference type="AlphaFoldDB" id="A0A4R5AYP0"/>
<gene>
    <name evidence="1" type="ORF">E1298_29570</name>
</gene>
<proteinExistence type="predicted"/>
<dbReference type="RefSeq" id="WP_131899005.1">
    <property type="nucleotide sequence ID" value="NZ_SMKU01000197.1"/>
</dbReference>
<dbReference type="EMBL" id="SMKU01000197">
    <property type="protein sequence ID" value="TDD77765.1"/>
    <property type="molecule type" value="Genomic_DNA"/>
</dbReference>
<name>A0A4R5AYP0_9ACTN</name>
<sequence>MTGDEPLGQIPPGADDAVIRWKLGHQAFHLNLAVMNTGLREARESLEDGRWPELVERLDRLGVLYDAATATMRYAADFSQELYEKLIRPSMAPPFVSPGFSGNLNLEHEQMLGRLRDLRRRLKEIERAGSAPAAVVEAATRLRTAQARNRRNHMFVCQQFVPDGASLLSEYFSSRKTNEDRQSNTVMEATQK</sequence>
<keyword evidence="2" id="KW-1185">Reference proteome</keyword>
<accession>A0A4R5AYP0</accession>
<dbReference type="OrthoDB" id="2987626at2"/>
<reference evidence="1 2" key="1">
    <citation type="submission" date="2019-03" db="EMBL/GenBank/DDBJ databases">
        <title>Draft genome sequences of novel Actinobacteria.</title>
        <authorList>
            <person name="Sahin N."/>
            <person name="Ay H."/>
            <person name="Saygin H."/>
        </authorList>
    </citation>
    <scope>NUCLEOTIDE SEQUENCE [LARGE SCALE GENOMIC DNA]</scope>
    <source>
        <strain evidence="1 2">H3C3</strain>
    </source>
</reference>